<keyword evidence="2" id="KW-1185">Reference proteome</keyword>
<accession>A0AAD1ITC5</accession>
<organism evidence="1 2">
    <name type="scientific">Mycolicibacterium monacense</name>
    <name type="common">Mycobacterium monacense</name>
    <dbReference type="NCBI Taxonomy" id="85693"/>
    <lineage>
        <taxon>Bacteria</taxon>
        <taxon>Bacillati</taxon>
        <taxon>Actinomycetota</taxon>
        <taxon>Actinomycetes</taxon>
        <taxon>Mycobacteriales</taxon>
        <taxon>Mycobacteriaceae</taxon>
        <taxon>Mycolicibacterium</taxon>
    </lineage>
</organism>
<evidence type="ECO:0000313" key="1">
    <source>
        <dbReference type="EMBL" id="BBZ60138.1"/>
    </source>
</evidence>
<dbReference type="Proteomes" id="UP000466039">
    <property type="component" value="Chromosome"/>
</dbReference>
<proteinExistence type="predicted"/>
<evidence type="ECO:0000313" key="2">
    <source>
        <dbReference type="Proteomes" id="UP000466039"/>
    </source>
</evidence>
<dbReference type="AlphaFoldDB" id="A0AAD1ITC5"/>
<gene>
    <name evidence="1" type="ORF">MMON_14390</name>
</gene>
<reference evidence="1 2" key="1">
    <citation type="journal article" date="2019" name="Emerg. Microbes Infect.">
        <title>Comprehensive subspecies identification of 175 nontuberculous mycobacteria species based on 7547 genomic profiles.</title>
        <authorList>
            <person name="Matsumoto Y."/>
            <person name="Kinjo T."/>
            <person name="Motooka D."/>
            <person name="Nabeya D."/>
            <person name="Jung N."/>
            <person name="Uechi K."/>
            <person name="Horii T."/>
            <person name="Iida T."/>
            <person name="Fujita J."/>
            <person name="Nakamura S."/>
        </authorList>
    </citation>
    <scope>NUCLEOTIDE SEQUENCE [LARGE SCALE GENOMIC DNA]</scope>
    <source>
        <strain evidence="1 2">JCM 15658</strain>
    </source>
</reference>
<name>A0AAD1ITC5_MYCMB</name>
<dbReference type="EMBL" id="AP022617">
    <property type="protein sequence ID" value="BBZ60138.1"/>
    <property type="molecule type" value="Genomic_DNA"/>
</dbReference>
<dbReference type="RefSeq" id="WP_083045090.1">
    <property type="nucleotide sequence ID" value="NZ_AP022617.1"/>
</dbReference>
<protein>
    <submittedName>
        <fullName evidence="1">Uncharacterized protein</fullName>
    </submittedName>
</protein>
<sequence length="132" mass="14796">MTIPASDYLKYAATLVKQRIEWTTDEIGGAMCEGDHDTPLDALHDLIEDVAALAAQCGDPHHYSDGRRVKTAREIEFGLVTEHIWHPDPSTEEPRSWRGTLRHDPEESCPGVFEVSTDPATQEIFVRTVRAI</sequence>